<dbReference type="Gene3D" id="3.40.50.300">
    <property type="entry name" value="P-loop containing nucleotide triphosphate hydrolases"/>
    <property type="match status" value="1"/>
</dbReference>
<accession>A0AAE3Q889</accession>
<organism evidence="1 2">
    <name type="scientific">Ferirhizobium litorale</name>
    <dbReference type="NCBI Taxonomy" id="2927786"/>
    <lineage>
        <taxon>Bacteria</taxon>
        <taxon>Pseudomonadati</taxon>
        <taxon>Pseudomonadota</taxon>
        <taxon>Alphaproteobacteria</taxon>
        <taxon>Hyphomicrobiales</taxon>
        <taxon>Rhizobiaceae</taxon>
        <taxon>Ferirhizobium</taxon>
    </lineage>
</organism>
<dbReference type="AlphaFoldDB" id="A0AAE3Q889"/>
<dbReference type="Proteomes" id="UP001161580">
    <property type="component" value="Unassembled WGS sequence"/>
</dbReference>
<sequence length="202" mass="24079">MTVINENYVFIHVPKAAGRSITKLLGGETPGIPTHLPHFALQPYGYDNRFSFGFVRNPWDRIVSTYNFVCQKKLRPHESEEYQRRARDMGFKRWLMEDEFFIDQDRFWRNAGLPPIQKRSQMFWLDGCDFIGRVESIDQDFAAIKVRAGIKSRLDALLGLFRKVPRRNRSVRGTYERYFDDESHDFVATHFHREIELFDYQF</sequence>
<evidence type="ECO:0000313" key="2">
    <source>
        <dbReference type="Proteomes" id="UP001161580"/>
    </source>
</evidence>
<gene>
    <name evidence="1" type="ORF">MRS75_03095</name>
</gene>
<keyword evidence="2" id="KW-1185">Reference proteome</keyword>
<evidence type="ECO:0000313" key="1">
    <source>
        <dbReference type="EMBL" id="MDI7921067.1"/>
    </source>
</evidence>
<dbReference type="InterPro" id="IPR027417">
    <property type="entry name" value="P-loop_NTPase"/>
</dbReference>
<dbReference type="GO" id="GO:0016020">
    <property type="term" value="C:membrane"/>
    <property type="evidence" value="ECO:0007669"/>
    <property type="project" value="InterPro"/>
</dbReference>
<dbReference type="RefSeq" id="WP_311785219.1">
    <property type="nucleotide sequence ID" value="NZ_JALDYY010000001.1"/>
</dbReference>
<name>A0AAE3Q889_9HYPH</name>
<dbReference type="GO" id="GO:0008146">
    <property type="term" value="F:sulfotransferase activity"/>
    <property type="evidence" value="ECO:0007669"/>
    <property type="project" value="InterPro"/>
</dbReference>
<dbReference type="Pfam" id="PF03567">
    <property type="entry name" value="Sulfotransfer_2"/>
    <property type="match status" value="1"/>
</dbReference>
<protein>
    <submittedName>
        <fullName evidence="1">Sulfotransferase family protein</fullName>
    </submittedName>
</protein>
<dbReference type="EMBL" id="JALDYZ010000001">
    <property type="protein sequence ID" value="MDI7921067.1"/>
    <property type="molecule type" value="Genomic_DNA"/>
</dbReference>
<proteinExistence type="predicted"/>
<comment type="caution">
    <text evidence="1">The sequence shown here is derived from an EMBL/GenBank/DDBJ whole genome shotgun (WGS) entry which is preliminary data.</text>
</comment>
<dbReference type="InterPro" id="IPR005331">
    <property type="entry name" value="Sulfotransferase"/>
</dbReference>
<reference evidence="1" key="1">
    <citation type="submission" date="2022-03" db="EMBL/GenBank/DDBJ databases">
        <title>Fererhizobium litorale gen. nov., sp. nov., isolated from sandy sediments of the Sea of Japan seashore.</title>
        <authorList>
            <person name="Romanenko L."/>
            <person name="Kurilenko V."/>
            <person name="Otstavnykh N."/>
            <person name="Svetashev V."/>
            <person name="Tekutyeva L."/>
            <person name="Isaeva M."/>
            <person name="Mikhailov V."/>
        </authorList>
    </citation>
    <scope>NUCLEOTIDE SEQUENCE</scope>
    <source>
        <strain evidence="1">KMM 9576</strain>
    </source>
</reference>